<organism evidence="13 14">
    <name type="scientific">Kutzneria viridogrisea</name>
    <dbReference type="NCBI Taxonomy" id="47990"/>
    <lineage>
        <taxon>Bacteria</taxon>
        <taxon>Bacillati</taxon>
        <taxon>Actinomycetota</taxon>
        <taxon>Actinomycetes</taxon>
        <taxon>Pseudonocardiales</taxon>
        <taxon>Pseudonocardiaceae</taxon>
        <taxon>Kutzneria</taxon>
    </lineage>
</organism>
<feature type="region of interest" description="Disordered" evidence="9">
    <location>
        <begin position="28"/>
        <end position="47"/>
    </location>
</feature>
<dbReference type="InterPro" id="IPR013856">
    <property type="entry name" value="Peptidase_M4_domain"/>
</dbReference>
<evidence type="ECO:0000259" key="10">
    <source>
        <dbReference type="Pfam" id="PF01447"/>
    </source>
</evidence>
<dbReference type="EC" id="3.4.24.-" evidence="8"/>
<dbReference type="RefSeq" id="WP_182838233.1">
    <property type="nucleotide sequence ID" value="NZ_BAAABQ010000057.1"/>
</dbReference>
<dbReference type="PANTHER" id="PTHR33794:SF1">
    <property type="entry name" value="BACILLOLYSIN"/>
    <property type="match status" value="1"/>
</dbReference>
<feature type="chain" id="PRO_5044950224" description="Neutral metalloproteinase" evidence="8">
    <location>
        <begin position="33"/>
        <end position="700"/>
    </location>
</feature>
<proteinExistence type="inferred from homology"/>
<dbReference type="InterPro" id="IPR027268">
    <property type="entry name" value="Peptidase_M4/M1_CTD_sf"/>
</dbReference>
<keyword evidence="7 8" id="KW-0482">Metalloprotease</keyword>
<accession>A0ABR6BJV8</accession>
<feature type="region of interest" description="Disordered" evidence="9">
    <location>
        <begin position="535"/>
        <end position="566"/>
    </location>
</feature>
<dbReference type="Gene3D" id="1.10.390.10">
    <property type="entry name" value="Neutral Protease Domain 2"/>
    <property type="match status" value="1"/>
</dbReference>
<keyword evidence="4 8" id="KW-0732">Signal</keyword>
<dbReference type="InterPro" id="IPR011096">
    <property type="entry name" value="FTP_domain"/>
</dbReference>
<evidence type="ECO:0000256" key="5">
    <source>
        <dbReference type="ARBA" id="ARBA00022801"/>
    </source>
</evidence>
<evidence type="ECO:0000256" key="7">
    <source>
        <dbReference type="ARBA" id="ARBA00023049"/>
    </source>
</evidence>
<comment type="subcellular location">
    <subcellularLocation>
        <location evidence="8">Secreted</location>
    </subcellularLocation>
</comment>
<dbReference type="PRINTS" id="PR00730">
    <property type="entry name" value="THERMOLYSIN"/>
</dbReference>
<dbReference type="Gene3D" id="3.10.170.10">
    <property type="match status" value="1"/>
</dbReference>
<dbReference type="InterPro" id="IPR001570">
    <property type="entry name" value="Peptidase_M4_C_domain"/>
</dbReference>
<evidence type="ECO:0000256" key="3">
    <source>
        <dbReference type="ARBA" id="ARBA00022723"/>
    </source>
</evidence>
<keyword evidence="6 8" id="KW-0862">Zinc</keyword>
<gene>
    <name evidence="13" type="ORF">BC739_004387</name>
</gene>
<dbReference type="CDD" id="cd09597">
    <property type="entry name" value="M4_TLP"/>
    <property type="match status" value="1"/>
</dbReference>
<dbReference type="EMBL" id="JACJID010000003">
    <property type="protein sequence ID" value="MBA8927181.1"/>
    <property type="molecule type" value="Genomic_DNA"/>
</dbReference>
<feature type="signal peptide" evidence="8">
    <location>
        <begin position="1"/>
        <end position="32"/>
    </location>
</feature>
<evidence type="ECO:0000313" key="14">
    <source>
        <dbReference type="Proteomes" id="UP000517916"/>
    </source>
</evidence>
<protein>
    <recommendedName>
        <fullName evidence="8">Neutral metalloproteinase</fullName>
        <ecNumber evidence="8">3.4.24.-</ecNumber>
    </recommendedName>
</protein>
<feature type="domain" description="Peptidase M4 C-terminal" evidence="11">
    <location>
        <begin position="359"/>
        <end position="531"/>
    </location>
</feature>
<feature type="compositionally biased region" description="Low complexity" evidence="9">
    <location>
        <begin position="546"/>
        <end position="556"/>
    </location>
</feature>
<dbReference type="InterPro" id="IPR023612">
    <property type="entry name" value="Peptidase_M4"/>
</dbReference>
<keyword evidence="2 8" id="KW-0645">Protease</keyword>
<feature type="domain" description="FTP" evidence="12">
    <location>
        <begin position="74"/>
        <end position="120"/>
    </location>
</feature>
<keyword evidence="5 8" id="KW-0378">Hydrolase</keyword>
<evidence type="ECO:0000256" key="4">
    <source>
        <dbReference type="ARBA" id="ARBA00022729"/>
    </source>
</evidence>
<evidence type="ECO:0000313" key="13">
    <source>
        <dbReference type="EMBL" id="MBA8927181.1"/>
    </source>
</evidence>
<dbReference type="Pfam" id="PF07504">
    <property type="entry name" value="FTP"/>
    <property type="match status" value="1"/>
</dbReference>
<feature type="compositionally biased region" description="Pro residues" evidence="9">
    <location>
        <begin position="535"/>
        <end position="545"/>
    </location>
</feature>
<dbReference type="Proteomes" id="UP000517916">
    <property type="component" value="Unassembled WGS sequence"/>
</dbReference>
<keyword evidence="8" id="KW-0964">Secreted</keyword>
<comment type="caution">
    <text evidence="13">The sequence shown here is derived from an EMBL/GenBank/DDBJ whole genome shotgun (WGS) entry which is preliminary data.</text>
</comment>
<dbReference type="PANTHER" id="PTHR33794">
    <property type="entry name" value="BACILLOLYSIN"/>
    <property type="match status" value="1"/>
</dbReference>
<keyword evidence="14" id="KW-1185">Reference proteome</keyword>
<evidence type="ECO:0000256" key="6">
    <source>
        <dbReference type="ARBA" id="ARBA00022833"/>
    </source>
</evidence>
<dbReference type="GO" id="GO:0008237">
    <property type="term" value="F:metallopeptidase activity"/>
    <property type="evidence" value="ECO:0007669"/>
    <property type="project" value="UniProtKB-KW"/>
</dbReference>
<name>A0ABR6BJV8_9PSEU</name>
<comment type="function">
    <text evidence="8">Extracellular zinc metalloprotease.</text>
</comment>
<evidence type="ECO:0000259" key="11">
    <source>
        <dbReference type="Pfam" id="PF02868"/>
    </source>
</evidence>
<dbReference type="InterPro" id="IPR050728">
    <property type="entry name" value="Zinc_Metalloprotease_M4"/>
</dbReference>
<dbReference type="Pfam" id="PF01447">
    <property type="entry name" value="Peptidase_M4"/>
    <property type="match status" value="1"/>
</dbReference>
<feature type="domain" description="Peptidase M4" evidence="10">
    <location>
        <begin position="204"/>
        <end position="355"/>
    </location>
</feature>
<evidence type="ECO:0000256" key="2">
    <source>
        <dbReference type="ARBA" id="ARBA00022670"/>
    </source>
</evidence>
<comment type="similarity">
    <text evidence="1 8">Belongs to the peptidase M4 family.</text>
</comment>
<sequence length="700" mass="73168">MSRKVIVATVAAVAAVLGVTGTAIGTTSQADAQPQSAPTTGARPLSPDQRAQALRTAQDEAATTAKALHLGAKEQLRAKDVVIDTNGARNVRYDRTYDNLAVLGGDLIVHRTPDGSIATVDRASGDTITVPSTAPKLSTQQVGDRAAKLTAGRTTGSELVVYAANHKPVLAYRSTVDGTDGREVVISDAASGELLDRYHQEHRATGNGVLDGQVNIDTSQQGGQYVMIDPNRGNTAIYDAHNSPQSSPSSRATLYTDSDNVWGNGSNSDRASAGVDGNYGLAKTWDYYKNTFGRTGIRNDGRGATAYVHTDTNLLNAFYDDSCFCMVFGDGNSSNGNTPVIGIDVTGHEMTHGVTAATANLNYSGESGGLNEATSDIFGTMVEFYANNSRDPGNYYIGEQLNMPSGYFRRMDNPSVDGSSLSCWSSNAGSVDVHYSSGIGNHFFYLAAEGTGAKTIGGRSHNGTTCNNTSFAGIGRDKAAAIFYRALTTYMTSTTNYAAARTATLNAAADLYGSGSTERYLVSVAWAAVNVGTALPPPTTTPTTPPTTTTTTSTPPGGNAITNGGFEAGQNGWGGSNVVTNSANSAAHGGSYYAWLLGNGSTATEYITQTVTVPNSGAPKLSFYLAISTQESGSTAYDTLQVQVNGTALATYSNANASSGYVLRTVDLSGYRGQNVTLRFYGVEDAYLATNFLLDDVSLS</sequence>
<dbReference type="Pfam" id="PF02868">
    <property type="entry name" value="Peptidase_M4_C"/>
    <property type="match status" value="1"/>
</dbReference>
<evidence type="ECO:0000256" key="1">
    <source>
        <dbReference type="ARBA" id="ARBA00009388"/>
    </source>
</evidence>
<comment type="cofactor">
    <cofactor evidence="8">
        <name>Zn(2+)</name>
        <dbReference type="ChEBI" id="CHEBI:29105"/>
    </cofactor>
</comment>
<dbReference type="SUPFAM" id="SSF55486">
    <property type="entry name" value="Metalloproteases ('zincins'), catalytic domain"/>
    <property type="match status" value="1"/>
</dbReference>
<evidence type="ECO:0000259" key="12">
    <source>
        <dbReference type="Pfam" id="PF07504"/>
    </source>
</evidence>
<dbReference type="Gene3D" id="2.60.120.260">
    <property type="entry name" value="Galactose-binding domain-like"/>
    <property type="match status" value="1"/>
</dbReference>
<keyword evidence="3" id="KW-0479">Metal-binding</keyword>
<dbReference type="Gene3D" id="3.10.450.490">
    <property type="match status" value="1"/>
</dbReference>
<evidence type="ECO:0000256" key="9">
    <source>
        <dbReference type="SAM" id="MobiDB-lite"/>
    </source>
</evidence>
<feature type="compositionally biased region" description="Polar residues" evidence="9">
    <location>
        <begin position="28"/>
        <end position="39"/>
    </location>
</feature>
<evidence type="ECO:0000256" key="8">
    <source>
        <dbReference type="RuleBase" id="RU366073"/>
    </source>
</evidence>
<reference evidence="13 14" key="1">
    <citation type="submission" date="2020-08" db="EMBL/GenBank/DDBJ databases">
        <title>Genomic Encyclopedia of Archaeal and Bacterial Type Strains, Phase II (KMG-II): from individual species to whole genera.</title>
        <authorList>
            <person name="Goeker M."/>
        </authorList>
    </citation>
    <scope>NUCLEOTIDE SEQUENCE [LARGE SCALE GENOMIC DNA]</scope>
    <source>
        <strain evidence="13 14">DSM 43850</strain>
    </source>
</reference>